<evidence type="ECO:0000256" key="1">
    <source>
        <dbReference type="ARBA" id="ARBA00006484"/>
    </source>
</evidence>
<evidence type="ECO:0000313" key="4">
    <source>
        <dbReference type="Proteomes" id="UP001363622"/>
    </source>
</evidence>
<dbReference type="CDD" id="cd05233">
    <property type="entry name" value="SDR_c"/>
    <property type="match status" value="1"/>
</dbReference>
<organism evidence="3 4">
    <name type="scientific">Phyllosticta citriasiana</name>
    <dbReference type="NCBI Taxonomy" id="595635"/>
    <lineage>
        <taxon>Eukaryota</taxon>
        <taxon>Fungi</taxon>
        <taxon>Dikarya</taxon>
        <taxon>Ascomycota</taxon>
        <taxon>Pezizomycotina</taxon>
        <taxon>Dothideomycetes</taxon>
        <taxon>Dothideomycetes incertae sedis</taxon>
        <taxon>Botryosphaeriales</taxon>
        <taxon>Phyllostictaceae</taxon>
        <taxon>Phyllosticta</taxon>
    </lineage>
</organism>
<dbReference type="SUPFAM" id="SSF51735">
    <property type="entry name" value="NAD(P)-binding Rossmann-fold domains"/>
    <property type="match status" value="1"/>
</dbReference>
<accession>A0ABR1KSP4</accession>
<reference evidence="3 4" key="1">
    <citation type="submission" date="2024-04" db="EMBL/GenBank/DDBJ databases">
        <title>Phyllosticta paracitricarpa is synonymous to the EU quarantine fungus P. citricarpa based on phylogenomic analyses.</title>
        <authorList>
            <consortium name="Lawrence Berkeley National Laboratory"/>
            <person name="Van Ingen-Buijs V.A."/>
            <person name="Van Westerhoven A.C."/>
            <person name="Haridas S."/>
            <person name="Skiadas P."/>
            <person name="Martin F."/>
            <person name="Groenewald J.Z."/>
            <person name="Crous P.W."/>
            <person name="Seidl M.F."/>
        </authorList>
    </citation>
    <scope>NUCLEOTIDE SEQUENCE [LARGE SCALE GENOMIC DNA]</scope>
    <source>
        <strain evidence="3 4">CBS 123371</strain>
    </source>
</reference>
<comment type="similarity">
    <text evidence="1">Belongs to the short-chain dehydrogenases/reductases (SDR) family.</text>
</comment>
<evidence type="ECO:0000256" key="2">
    <source>
        <dbReference type="ARBA" id="ARBA00023002"/>
    </source>
</evidence>
<sequence length="267" mass="27362">MAPILEGVAFVTNAGSGLGQTIAYSLAAHGVKNFALSDVDTSGLETTASVLSTTHAIPSPAILTLPVPSADETSIEAAVQHASTHFGRLDFLIHESGFGGPLGGSPDTSAADFSAYVGASVTQAWLWQRAALRVMLAQEPRSARYGRGAIVHMNSVHGVVASPPFVAAGAYVAGRHALLGLVKTEAVLYAAQGVRINAVCSGYYDSPLIHASPQMEAVVGKIVDENVPAARLALPEEVADAAVFLASPLASYVVGQGIVVDGGYTAK</sequence>
<evidence type="ECO:0000313" key="3">
    <source>
        <dbReference type="EMBL" id="KAK7517844.1"/>
    </source>
</evidence>
<dbReference type="PRINTS" id="PR00081">
    <property type="entry name" value="GDHRDH"/>
</dbReference>
<protein>
    <submittedName>
        <fullName evidence="3">Oxidoreductase</fullName>
    </submittedName>
</protein>
<keyword evidence="4" id="KW-1185">Reference proteome</keyword>
<dbReference type="Gene3D" id="3.40.50.720">
    <property type="entry name" value="NAD(P)-binding Rossmann-like Domain"/>
    <property type="match status" value="1"/>
</dbReference>
<proteinExistence type="inferred from homology"/>
<dbReference type="EMBL" id="JBBPHU010000005">
    <property type="protein sequence ID" value="KAK7517844.1"/>
    <property type="molecule type" value="Genomic_DNA"/>
</dbReference>
<keyword evidence="2" id="KW-0560">Oxidoreductase</keyword>
<dbReference type="PANTHER" id="PTHR24321:SF12">
    <property type="entry name" value="SHORT-CHAIN DEHYDROGENASE_REDUCTASE FAMILY, PUTATIVE (AFU_ORTHOLOGUE AFUA_5G14340)-RELATED"/>
    <property type="match status" value="1"/>
</dbReference>
<dbReference type="Pfam" id="PF13561">
    <property type="entry name" value="adh_short_C2"/>
    <property type="match status" value="1"/>
</dbReference>
<gene>
    <name evidence="3" type="ORF">IWZ03DRAFT_182697</name>
</gene>
<comment type="caution">
    <text evidence="3">The sequence shown here is derived from an EMBL/GenBank/DDBJ whole genome shotgun (WGS) entry which is preliminary data.</text>
</comment>
<dbReference type="Proteomes" id="UP001363622">
    <property type="component" value="Unassembled WGS sequence"/>
</dbReference>
<dbReference type="InterPro" id="IPR002347">
    <property type="entry name" value="SDR_fam"/>
</dbReference>
<dbReference type="PANTHER" id="PTHR24321">
    <property type="entry name" value="DEHYDROGENASES, SHORT CHAIN"/>
    <property type="match status" value="1"/>
</dbReference>
<dbReference type="InterPro" id="IPR036291">
    <property type="entry name" value="NAD(P)-bd_dom_sf"/>
</dbReference>
<name>A0ABR1KSP4_9PEZI</name>